<dbReference type="Pfam" id="PF19780">
    <property type="entry name" value="DUF6265"/>
    <property type="match status" value="1"/>
</dbReference>
<dbReference type="EMBL" id="JACVEL010000006">
    <property type="protein sequence ID" value="MBC9812921.1"/>
    <property type="molecule type" value="Genomic_DNA"/>
</dbReference>
<accession>A0A8J6PJK7</accession>
<dbReference type="InterPro" id="IPR005545">
    <property type="entry name" value="YCII"/>
</dbReference>
<proteinExistence type="inferred from homology"/>
<evidence type="ECO:0000259" key="2">
    <source>
        <dbReference type="Pfam" id="PF03795"/>
    </source>
</evidence>
<organism evidence="4 5">
    <name type="scientific">Taishania pollutisoli</name>
    <dbReference type="NCBI Taxonomy" id="2766479"/>
    <lineage>
        <taxon>Bacteria</taxon>
        <taxon>Pseudomonadati</taxon>
        <taxon>Bacteroidota</taxon>
        <taxon>Flavobacteriia</taxon>
        <taxon>Flavobacteriales</taxon>
        <taxon>Crocinitomicaceae</taxon>
        <taxon>Taishania</taxon>
    </lineage>
</organism>
<dbReference type="RefSeq" id="WP_235992180.1">
    <property type="nucleotide sequence ID" value="NZ_JACVEL010000006.1"/>
</dbReference>
<dbReference type="Gene3D" id="3.30.70.1060">
    <property type="entry name" value="Dimeric alpha+beta barrel"/>
    <property type="match status" value="1"/>
</dbReference>
<dbReference type="InterPro" id="IPR046232">
    <property type="entry name" value="DUF6265"/>
</dbReference>
<feature type="domain" description="YCII-related" evidence="2">
    <location>
        <begin position="188"/>
        <end position="266"/>
    </location>
</feature>
<comment type="caution">
    <text evidence="4">The sequence shown here is derived from an EMBL/GenBank/DDBJ whole genome shotgun (WGS) entry which is preliminary data.</text>
</comment>
<dbReference type="AlphaFoldDB" id="A0A8J6PJK7"/>
<evidence type="ECO:0008006" key="6">
    <source>
        <dbReference type="Google" id="ProtNLM"/>
    </source>
</evidence>
<dbReference type="Pfam" id="PF03795">
    <property type="entry name" value="YCII"/>
    <property type="match status" value="1"/>
</dbReference>
<evidence type="ECO:0000259" key="3">
    <source>
        <dbReference type="Pfam" id="PF19780"/>
    </source>
</evidence>
<evidence type="ECO:0000313" key="4">
    <source>
        <dbReference type="EMBL" id="MBC9812921.1"/>
    </source>
</evidence>
<feature type="domain" description="DUF6265" evidence="3">
    <location>
        <begin position="24"/>
        <end position="130"/>
    </location>
</feature>
<dbReference type="InterPro" id="IPR011008">
    <property type="entry name" value="Dimeric_a/b-barrel"/>
</dbReference>
<sequence length="287" mass="32289">MKKILLILSIAAANYGFSQLPFPSFLQGTWKMEGLQVYERWDQLNDHTLKGVSYKLSENGMEVSEYIEISGNKGKIQYTASVIGQNNGAGIPFRLVQADSLFVFENLKHDFPNRIVYKRISDNLLNVTVSGNNGNMFSYELHRETTGKNVENNTSNPNYDAALAIQSGADEYGMKPYVFVILKTGSNPSVNDKSEISKHFRGHLDNINRLVAEEKMVIAGPMGKNDKNYRGIFILSNVKDLEEARELLQTDPAIKAGLLDVELYDWYGSAALPEYLPYSDKVWKSKP</sequence>
<evidence type="ECO:0000313" key="5">
    <source>
        <dbReference type="Proteomes" id="UP000652681"/>
    </source>
</evidence>
<reference evidence="4" key="1">
    <citation type="submission" date="2020-09" db="EMBL/GenBank/DDBJ databases">
        <title>Taishania pollutisoli gen. nov., sp. nov., Isolated from Tetrabromobisphenol A-Contaminated Soil.</title>
        <authorList>
            <person name="Chen Q."/>
        </authorList>
    </citation>
    <scope>NUCLEOTIDE SEQUENCE</scope>
    <source>
        <strain evidence="4">CZZ-1</strain>
    </source>
</reference>
<protein>
    <recommendedName>
        <fullName evidence="6">YCII-related domain-containing protein</fullName>
    </recommendedName>
</protein>
<name>A0A8J6PJK7_9FLAO</name>
<evidence type="ECO:0000256" key="1">
    <source>
        <dbReference type="ARBA" id="ARBA00007689"/>
    </source>
</evidence>
<comment type="similarity">
    <text evidence="1">Belongs to the YciI family.</text>
</comment>
<dbReference type="Proteomes" id="UP000652681">
    <property type="component" value="Unassembled WGS sequence"/>
</dbReference>
<dbReference type="SUPFAM" id="SSF54909">
    <property type="entry name" value="Dimeric alpha+beta barrel"/>
    <property type="match status" value="1"/>
</dbReference>
<keyword evidence="5" id="KW-1185">Reference proteome</keyword>
<gene>
    <name evidence="4" type="ORF">H9Y05_10610</name>
</gene>